<dbReference type="PANTHER" id="PTHR35008:SF8">
    <property type="entry name" value="ALCOHOL DEHYDROGENASE CYTOCHROME C SUBUNIT"/>
    <property type="match status" value="1"/>
</dbReference>
<comment type="caution">
    <text evidence="6">The sequence shown here is derived from an EMBL/GenBank/DDBJ whole genome shotgun (WGS) entry which is preliminary data.</text>
</comment>
<dbReference type="Proteomes" id="UP000252174">
    <property type="component" value="Unassembled WGS sequence"/>
</dbReference>
<feature type="domain" description="Cytochrome c" evidence="5">
    <location>
        <begin position="619"/>
        <end position="711"/>
    </location>
</feature>
<organism evidence="6 7">
    <name type="scientific">Extensimonas vulgaris</name>
    <dbReference type="NCBI Taxonomy" id="1031594"/>
    <lineage>
        <taxon>Bacteria</taxon>
        <taxon>Pseudomonadati</taxon>
        <taxon>Pseudomonadota</taxon>
        <taxon>Betaproteobacteria</taxon>
        <taxon>Burkholderiales</taxon>
        <taxon>Comamonadaceae</taxon>
        <taxon>Extensimonas</taxon>
    </lineage>
</organism>
<feature type="domain" description="Cytochrome c" evidence="5">
    <location>
        <begin position="73"/>
        <end position="176"/>
    </location>
</feature>
<dbReference type="GO" id="GO:0020037">
    <property type="term" value="F:heme binding"/>
    <property type="evidence" value="ECO:0007669"/>
    <property type="project" value="InterPro"/>
</dbReference>
<dbReference type="GO" id="GO:0046872">
    <property type="term" value="F:metal ion binding"/>
    <property type="evidence" value="ECO:0007669"/>
    <property type="project" value="UniProtKB-KW"/>
</dbReference>
<dbReference type="AlphaFoldDB" id="A0A369AKZ5"/>
<keyword evidence="1 4" id="KW-0349">Heme</keyword>
<gene>
    <name evidence="6" type="ORF">DFR45_10353</name>
</gene>
<sequence>MPQSLTPSAVTKILGAIPLVLLWTIGYGNLFAQEQPQPRPTLGPQASPNASAPQVIDDLPASYAAGLDAPTKALVDKGRYVARLGDCVACHTGDKSKPLAGGLALTTPFGKLYSTNITPDPKTGIGRYSFEQFERVMRKGVASDGHNLYPAMPYPSYAKMSTDDLKALYAYLMKGVKPVEQANLPLGMSFPFNQRWGLALWNWAFLEGKPFEPNPQQSAQWNRGAYIVQGAGHCGACHTPRGIGFQEKAMSEAGPKGIYYLAGETVENWRALSLRGLWTPEETAEMLKTGRNRHGAVAGNMVDVVQHSTQYFTDSDLLAIGIYLKSLPPSEYDKPMQVAPNPTLAIAPPAPQGPIARAANVPVDLYTSRGGLGYLQFCNDCHRSDGAGVAGVFPPLSDNPALQQDNPATFVHIMLTGSKSAQTQTYARVLTMPSFSRLSNEEIAEIGNFVRKSWGRSESKPITTEVVADMRKELDVKKIDNRKFETPRLANMLKESNAPQLVQGARLNLETRDLLPHNVGNALNCTSCHLNAGTVADGSPYVGVSAFFPSYAPRSGRVITLADRINGCFLRSMNGKALPVDSAEMKAMIAYFDWMKRETKPEDKVEGRGVGKIDTKLVPNVANGKQIYTNQCALCHGKDGEGIQNAGRWIYPPLWGDQSFNIGAGMARTYTAAAFVKRNMPIAFHDNFPLGQGGLTDQEAVDVAEYFTHMPRPDFAAKAKDWPKDKKPFDARY</sequence>
<dbReference type="GO" id="GO:0009055">
    <property type="term" value="F:electron transfer activity"/>
    <property type="evidence" value="ECO:0007669"/>
    <property type="project" value="InterPro"/>
</dbReference>
<keyword evidence="7" id="KW-1185">Reference proteome</keyword>
<dbReference type="PANTHER" id="PTHR35008">
    <property type="entry name" value="BLL4482 PROTEIN-RELATED"/>
    <property type="match status" value="1"/>
</dbReference>
<evidence type="ECO:0000256" key="4">
    <source>
        <dbReference type="PROSITE-ProRule" id="PRU00433"/>
    </source>
</evidence>
<name>A0A369AKZ5_9BURK</name>
<dbReference type="Gene3D" id="1.10.760.10">
    <property type="entry name" value="Cytochrome c-like domain"/>
    <property type="match status" value="4"/>
</dbReference>
<keyword evidence="3 4" id="KW-0408">Iron</keyword>
<evidence type="ECO:0000259" key="5">
    <source>
        <dbReference type="PROSITE" id="PS51007"/>
    </source>
</evidence>
<feature type="domain" description="Cytochrome c" evidence="5">
    <location>
        <begin position="365"/>
        <end position="454"/>
    </location>
</feature>
<evidence type="ECO:0000313" key="7">
    <source>
        <dbReference type="Proteomes" id="UP000252174"/>
    </source>
</evidence>
<evidence type="ECO:0000256" key="3">
    <source>
        <dbReference type="ARBA" id="ARBA00023004"/>
    </source>
</evidence>
<dbReference type="Pfam" id="PF21342">
    <property type="entry name" value="SoxA-TsdA_cyt-c"/>
    <property type="match status" value="1"/>
</dbReference>
<dbReference type="Pfam" id="PF13442">
    <property type="entry name" value="Cytochrome_CBB3"/>
    <property type="match status" value="1"/>
</dbReference>
<dbReference type="InterPro" id="IPR051459">
    <property type="entry name" value="Cytochrome_c-type_DH"/>
</dbReference>
<reference evidence="6 7" key="1">
    <citation type="submission" date="2018-07" db="EMBL/GenBank/DDBJ databases">
        <title>Genomic Encyclopedia of Type Strains, Phase IV (KMG-IV): sequencing the most valuable type-strain genomes for metagenomic binning, comparative biology and taxonomic classification.</title>
        <authorList>
            <person name="Goeker M."/>
        </authorList>
    </citation>
    <scope>NUCLEOTIDE SEQUENCE [LARGE SCALE GENOMIC DNA]</scope>
    <source>
        <strain evidence="6 7">DSM 100911</strain>
    </source>
</reference>
<dbReference type="Pfam" id="PF00034">
    <property type="entry name" value="Cytochrom_C"/>
    <property type="match status" value="2"/>
</dbReference>
<accession>A0A369AKZ5</accession>
<dbReference type="SUPFAM" id="SSF46626">
    <property type="entry name" value="Cytochrome c"/>
    <property type="match status" value="5"/>
</dbReference>
<feature type="domain" description="Cytochrome c" evidence="5">
    <location>
        <begin position="219"/>
        <end position="328"/>
    </location>
</feature>
<keyword evidence="2 4" id="KW-0479">Metal-binding</keyword>
<dbReference type="OrthoDB" id="9809720at2"/>
<evidence type="ECO:0000256" key="2">
    <source>
        <dbReference type="ARBA" id="ARBA00022723"/>
    </source>
</evidence>
<dbReference type="RefSeq" id="WP_114482773.1">
    <property type="nucleotide sequence ID" value="NZ_QPJU01000003.1"/>
</dbReference>
<evidence type="ECO:0000256" key="1">
    <source>
        <dbReference type="ARBA" id="ARBA00022617"/>
    </source>
</evidence>
<evidence type="ECO:0000313" key="6">
    <source>
        <dbReference type="EMBL" id="RCX10069.1"/>
    </source>
</evidence>
<dbReference type="InterPro" id="IPR009056">
    <property type="entry name" value="Cyt_c-like_dom"/>
</dbReference>
<dbReference type="EMBL" id="QPJU01000003">
    <property type="protein sequence ID" value="RCX10069.1"/>
    <property type="molecule type" value="Genomic_DNA"/>
</dbReference>
<proteinExistence type="predicted"/>
<dbReference type="InterPro" id="IPR036909">
    <property type="entry name" value="Cyt_c-like_dom_sf"/>
</dbReference>
<protein>
    <submittedName>
        <fullName evidence="6">Thiosulfate dehydrogenase</fullName>
    </submittedName>
</protein>
<dbReference type="PROSITE" id="PS51007">
    <property type="entry name" value="CYTC"/>
    <property type="match status" value="4"/>
</dbReference>